<reference evidence="3" key="1">
    <citation type="journal article" date="2021" name="Arch. Microbiol.">
        <title>Methyloradius palustris gen. nov., sp. nov., a methanol-oxidizing bacterium isolated from snow.</title>
        <authorList>
            <person name="Miyadera T."/>
            <person name="Kojima H."/>
            <person name="Fukui M."/>
        </authorList>
    </citation>
    <scope>NUCLEOTIDE SEQUENCE</scope>
    <source>
        <strain evidence="3">Zm11</strain>
    </source>
</reference>
<proteinExistence type="predicted"/>
<dbReference type="Gene3D" id="3.90.1170.50">
    <property type="entry name" value="Aldehyde oxidase/xanthine dehydrogenase, a/b hammerhead"/>
    <property type="match status" value="1"/>
</dbReference>
<dbReference type="Proteomes" id="UP000826722">
    <property type="component" value="Chromosome"/>
</dbReference>
<evidence type="ECO:0000256" key="1">
    <source>
        <dbReference type="SAM" id="MobiDB-lite"/>
    </source>
</evidence>
<dbReference type="Pfam" id="PF02738">
    <property type="entry name" value="MoCoBD_1"/>
    <property type="match status" value="1"/>
</dbReference>
<dbReference type="PANTHER" id="PTHR47495:SF2">
    <property type="entry name" value="ALDEHYDE DEHYDROGENASE"/>
    <property type="match status" value="1"/>
</dbReference>
<feature type="domain" description="Aldehyde oxidase/xanthine dehydrogenase a/b hammerhead" evidence="2">
    <location>
        <begin position="231"/>
        <end position="309"/>
    </location>
</feature>
<evidence type="ECO:0000259" key="2">
    <source>
        <dbReference type="SMART" id="SM01008"/>
    </source>
</evidence>
<evidence type="ECO:0000313" key="3">
    <source>
        <dbReference type="EMBL" id="BCM25075.1"/>
    </source>
</evidence>
<dbReference type="InterPro" id="IPR000674">
    <property type="entry name" value="Ald_Oxase/Xan_DH_a/b"/>
</dbReference>
<dbReference type="InterPro" id="IPR008274">
    <property type="entry name" value="AldOxase/xan_DH_MoCoBD1"/>
</dbReference>
<accession>A0A8D5JLP7</accession>
<dbReference type="InterPro" id="IPR012368">
    <property type="entry name" value="OxRdtase_Mopterin-bd_su_IorB"/>
</dbReference>
<dbReference type="KEGG" id="mpau:ZMTM_13340"/>
<sequence length="740" mass="79856">MNMIDKDLVGASTSAVKSPEPSSLISGGVNRRDFLKLSSLFGAGLMLQFSFIGTGCSKIGEKSQFTPNAFIHIDEDGLVTLVAHKVEMGQGTYTSMPMLIAEELEVDVSKVRLEHAAPNESAYKDPLLGGQITGGSTSVRSAWKPLREAGATARMMLISAAALEWKVDPKSCIAENGEVIHPDSGQRLGYGKLVNQAARLPVPEVIVLKDPKDFKIIGKPVHRLDSPEKVNGSAQFGIDVQLPDMKIATVAASPVFGGKLASVDEDKAKAVKGVRQIVKLDNAVAVIADHMWAAKQGLAALDAKWEDGANAGYTTASLVQDLDKASKGEAAIAENKGDAASVLKGASKKFEAIYELPFLAHATMEPMNCTVHLQSDSCEIWVGTQVPTIAQGAIAQLTGLPIEKITINNHLLGGGFGRRLEVDFIVQAVQIAKEVDSPVKVVWTREEDVQHDMYRPYYYDRISASLDDKSMPEAWNHRITGSSIMARFFPPAVKDGVDPDAVEAARDLKYNIPNVLVEYVRHEPPFITAFWRGVGPTHNAFVVESFIDELAASAKQDPFEYRRKLLVNDTRAKAVLELAAEKANWKQPLAATKEGKAGKGISSLFAFGSYMSLVADVIVTPDNEVLVKRVVCAVDCGMVVNPDTVRAQLEGGVIFGITAALWGEVTFKDGRTEQSNFHNYRLMRINEAPIVEVYVVDSHESPGGLGEPGTSAVMPAVANAVFAATGKRVRKLPIVNSLKA</sequence>
<name>A0A8D5JLP7_9PROT</name>
<dbReference type="RefSeq" id="WP_404804657.1">
    <property type="nucleotide sequence ID" value="NZ_AP024110.1"/>
</dbReference>
<protein>
    <submittedName>
        <fullName evidence="3">Aldehyde dehydrogenase</fullName>
    </submittedName>
</protein>
<dbReference type="Gene3D" id="3.30.365.10">
    <property type="entry name" value="Aldehyde oxidase/xanthine dehydrogenase, molybdopterin binding domain"/>
    <property type="match status" value="4"/>
</dbReference>
<feature type="region of interest" description="Disordered" evidence="1">
    <location>
        <begin position="1"/>
        <end position="22"/>
    </location>
</feature>
<gene>
    <name evidence="3" type="ORF">ZMTM_13340</name>
</gene>
<dbReference type="PANTHER" id="PTHR47495">
    <property type="entry name" value="ALDEHYDE DEHYDROGENASE"/>
    <property type="match status" value="1"/>
</dbReference>
<dbReference type="InterPro" id="IPR052516">
    <property type="entry name" value="N-heterocyclic_Hydroxylase"/>
</dbReference>
<dbReference type="InterPro" id="IPR046867">
    <property type="entry name" value="AldOxase/xan_DH_MoCoBD2"/>
</dbReference>
<keyword evidence="4" id="KW-1185">Reference proteome</keyword>
<feature type="compositionally biased region" description="Polar residues" evidence="1">
    <location>
        <begin position="11"/>
        <end position="22"/>
    </location>
</feature>
<dbReference type="InterPro" id="IPR037165">
    <property type="entry name" value="AldOxase/xan_DH_Mopterin-bd_sf"/>
</dbReference>
<dbReference type="SUPFAM" id="SSF56003">
    <property type="entry name" value="Molybdenum cofactor-binding domain"/>
    <property type="match status" value="2"/>
</dbReference>
<evidence type="ECO:0000313" key="4">
    <source>
        <dbReference type="Proteomes" id="UP000826722"/>
    </source>
</evidence>
<dbReference type="Pfam" id="PF20256">
    <property type="entry name" value="MoCoBD_2"/>
    <property type="match status" value="2"/>
</dbReference>
<dbReference type="PIRSF" id="PIRSF036389">
    <property type="entry name" value="IOR_B"/>
    <property type="match status" value="1"/>
</dbReference>
<dbReference type="AlphaFoldDB" id="A0A8D5JLP7"/>
<dbReference type="EMBL" id="AP024110">
    <property type="protein sequence ID" value="BCM25075.1"/>
    <property type="molecule type" value="Genomic_DNA"/>
</dbReference>
<dbReference type="GO" id="GO:0016491">
    <property type="term" value="F:oxidoreductase activity"/>
    <property type="evidence" value="ECO:0007669"/>
    <property type="project" value="InterPro"/>
</dbReference>
<organism evidence="3 4">
    <name type="scientific">Methyloradius palustris</name>
    <dbReference type="NCBI Taxonomy" id="2778876"/>
    <lineage>
        <taxon>Bacteria</taxon>
        <taxon>Pseudomonadati</taxon>
        <taxon>Pseudomonadota</taxon>
        <taxon>Betaproteobacteria</taxon>
        <taxon>Nitrosomonadales</taxon>
        <taxon>Methylophilaceae</taxon>
        <taxon>Methyloradius</taxon>
    </lineage>
</organism>
<dbReference type="SMART" id="SM01008">
    <property type="entry name" value="Ald_Xan_dh_C"/>
    <property type="match status" value="1"/>
</dbReference>